<sequence>MESSLALLNKVKDDNEKLTKRIQEIELKLFALTKEDNLGKSDNKVIKWKRKVIKDKRLKENSDINKIEVEVNCHSENIISHRGNFSRKKIQQKKFEDDRLIINTEEEP</sequence>
<evidence type="ECO:0000313" key="2">
    <source>
        <dbReference type="EMBL" id="KAK9506813.1"/>
    </source>
</evidence>
<evidence type="ECO:0000313" key="3">
    <source>
        <dbReference type="Proteomes" id="UP001461498"/>
    </source>
</evidence>
<reference evidence="2 3" key="1">
    <citation type="submission" date="2022-12" db="EMBL/GenBank/DDBJ databases">
        <title>Chromosome-level genome assembly of true bugs.</title>
        <authorList>
            <person name="Ma L."/>
            <person name="Li H."/>
        </authorList>
    </citation>
    <scope>NUCLEOTIDE SEQUENCE [LARGE SCALE GENOMIC DNA]</scope>
    <source>
        <strain evidence="2">Lab_2022b</strain>
    </source>
</reference>
<dbReference type="AlphaFoldDB" id="A0AAW1D9R2"/>
<keyword evidence="3" id="KW-1185">Reference proteome</keyword>
<protein>
    <submittedName>
        <fullName evidence="2">Uncharacterized protein</fullName>
    </submittedName>
</protein>
<dbReference type="EMBL" id="JAPXFL010000005">
    <property type="protein sequence ID" value="KAK9506813.1"/>
    <property type="molecule type" value="Genomic_DNA"/>
</dbReference>
<comment type="caution">
    <text evidence="2">The sequence shown here is derived from an EMBL/GenBank/DDBJ whole genome shotgun (WGS) entry which is preliminary data.</text>
</comment>
<dbReference type="Proteomes" id="UP001461498">
    <property type="component" value="Unassembled WGS sequence"/>
</dbReference>
<feature type="coiled-coil region" evidence="1">
    <location>
        <begin position="1"/>
        <end position="35"/>
    </location>
</feature>
<keyword evidence="1" id="KW-0175">Coiled coil</keyword>
<proteinExistence type="predicted"/>
<name>A0AAW1D9R2_9HEMI</name>
<organism evidence="2 3">
    <name type="scientific">Rhynocoris fuscipes</name>
    <dbReference type="NCBI Taxonomy" id="488301"/>
    <lineage>
        <taxon>Eukaryota</taxon>
        <taxon>Metazoa</taxon>
        <taxon>Ecdysozoa</taxon>
        <taxon>Arthropoda</taxon>
        <taxon>Hexapoda</taxon>
        <taxon>Insecta</taxon>
        <taxon>Pterygota</taxon>
        <taxon>Neoptera</taxon>
        <taxon>Paraneoptera</taxon>
        <taxon>Hemiptera</taxon>
        <taxon>Heteroptera</taxon>
        <taxon>Panheteroptera</taxon>
        <taxon>Cimicomorpha</taxon>
        <taxon>Reduviidae</taxon>
        <taxon>Harpactorinae</taxon>
        <taxon>Harpactorini</taxon>
        <taxon>Rhynocoris</taxon>
    </lineage>
</organism>
<gene>
    <name evidence="2" type="ORF">O3M35_008679</name>
</gene>
<accession>A0AAW1D9R2</accession>
<evidence type="ECO:0000256" key="1">
    <source>
        <dbReference type="SAM" id="Coils"/>
    </source>
</evidence>